<dbReference type="InterPro" id="IPR036121">
    <property type="entry name" value="ATPase_F1/V1/A1_a/bsu_N_sf"/>
</dbReference>
<dbReference type="PANTHER" id="PTHR15184">
    <property type="entry name" value="ATP SYNTHASE"/>
    <property type="match status" value="1"/>
</dbReference>
<dbReference type="EMBL" id="CP032157">
    <property type="protein sequence ID" value="AXY77519.1"/>
    <property type="molecule type" value="Genomic_DNA"/>
</dbReference>
<dbReference type="InterPro" id="IPR055190">
    <property type="entry name" value="ATP-synt_VA_C"/>
</dbReference>
<evidence type="ECO:0000256" key="13">
    <source>
        <dbReference type="ARBA" id="ARBA00059242"/>
    </source>
</evidence>
<evidence type="ECO:0000256" key="11">
    <source>
        <dbReference type="ARBA" id="ARBA00023310"/>
    </source>
</evidence>
<dbReference type="PROSITE" id="PS00152">
    <property type="entry name" value="ATPASE_ALPHA_BETA"/>
    <property type="match status" value="1"/>
</dbReference>
<reference evidence="16 17" key="1">
    <citation type="submission" date="2018-09" db="EMBL/GenBank/DDBJ databases">
        <title>Genome sequencing of strain 6GH32-13.</title>
        <authorList>
            <person name="Weon H.-Y."/>
            <person name="Heo J."/>
            <person name="Kwon S.-W."/>
        </authorList>
    </citation>
    <scope>NUCLEOTIDE SEQUENCE [LARGE SCALE GENOMIC DNA]</scope>
    <source>
        <strain evidence="16 17">5GH32-13</strain>
    </source>
</reference>
<dbReference type="KEGG" id="pseg:D3H65_27600"/>
<dbReference type="InterPro" id="IPR003593">
    <property type="entry name" value="AAA+_ATPase"/>
</dbReference>
<dbReference type="Proteomes" id="UP000263900">
    <property type="component" value="Chromosome"/>
</dbReference>
<dbReference type="FunFam" id="2.40.10.170:FF:000005">
    <property type="entry name" value="ATP synthase subunit beta"/>
    <property type="match status" value="1"/>
</dbReference>
<evidence type="ECO:0000313" key="17">
    <source>
        <dbReference type="Proteomes" id="UP000263900"/>
    </source>
</evidence>
<keyword evidence="10 14" id="KW-0139">CF(1)</keyword>
<sequence>MANVGKIKQIIGAVVDVQFEGKLPEIYNALELKRPNGDTLVLETQQHLGEDSVRCIAMDGTEGLVRGLEVIDTGIAIAMPVGDDIKGRLFNVTGDPIDGLPAVSKKGGRPIHSKPPAFENLSTSAEVLFTGIKVIDLIEPYAKGGKIGLFGGAGVGKTVLIQELINNIAKAYSGVSVFAGVGERTREGNDLMREMIEAGIMKYGDAFKHNMEEGGWDLSKVDMNELKDSKATFVFGQMNEPPGARARVALSGLTIAEYYRDGDGQGKGRDILFFVDNIFRFTQAGSEVSALLGRMPSAVGYQPTLATEMGLMQERITSTKNGSITSVQAVYVPADDLTDPAPATTFAHLDATTVLSRKIADLGIYPAVDPLDSTSRILTPAIVGDAHYNTANRVKLILQRYKELQDIIAILGLDELSDEDKQTVSRARKVQRFLSQPFHVAEQFTGLKGVLVPIEETIRGFNMIMDGEVDEYPEAAFNLVGTIDDAIEKGKKLLAQAQG</sequence>
<dbReference type="GO" id="GO:0046933">
    <property type="term" value="F:proton-transporting ATP synthase activity, rotational mechanism"/>
    <property type="evidence" value="ECO:0007669"/>
    <property type="project" value="UniProtKB-UniRule"/>
</dbReference>
<dbReference type="GO" id="GO:0005886">
    <property type="term" value="C:plasma membrane"/>
    <property type="evidence" value="ECO:0007669"/>
    <property type="project" value="UniProtKB-SubCell"/>
</dbReference>
<dbReference type="InterPro" id="IPR050053">
    <property type="entry name" value="ATPase_alpha/beta_chains"/>
</dbReference>
<dbReference type="Gene3D" id="3.40.50.300">
    <property type="entry name" value="P-loop containing nucleotide triphosphate hydrolases"/>
    <property type="match status" value="1"/>
</dbReference>
<comment type="catalytic activity">
    <reaction evidence="12">
        <text>4 Na(+)(in) + ATP + H2O = 4 Na(+)(out) + ADP + phosphate + H(+)</text>
        <dbReference type="Rhea" id="RHEA:58156"/>
        <dbReference type="ChEBI" id="CHEBI:15377"/>
        <dbReference type="ChEBI" id="CHEBI:15378"/>
        <dbReference type="ChEBI" id="CHEBI:29101"/>
        <dbReference type="ChEBI" id="CHEBI:30616"/>
        <dbReference type="ChEBI" id="CHEBI:43474"/>
        <dbReference type="ChEBI" id="CHEBI:456216"/>
        <dbReference type="EC" id="7.2.2.1"/>
    </reaction>
</comment>
<dbReference type="CDD" id="cd01133">
    <property type="entry name" value="F1-ATPase_beta_CD"/>
    <property type="match status" value="1"/>
</dbReference>
<protein>
    <recommendedName>
        <fullName evidence="14">ATP synthase subunit beta</fullName>
        <ecNumber evidence="14">7.1.2.2</ecNumber>
    </recommendedName>
    <alternativeName>
        <fullName evidence="14">ATP synthase F1 sector subunit beta</fullName>
    </alternativeName>
    <alternativeName>
        <fullName evidence="14">F-ATPase subunit beta</fullName>
    </alternativeName>
</protein>
<keyword evidence="8 14" id="KW-0406">Ion transport</keyword>
<dbReference type="SUPFAM" id="SSF52540">
    <property type="entry name" value="P-loop containing nucleoside triphosphate hydrolases"/>
    <property type="match status" value="1"/>
</dbReference>
<keyword evidence="11 14" id="KW-0066">ATP synthesis</keyword>
<comment type="function">
    <text evidence="13">Produces ATP from ADP in the presence of a sodium ion gradient across the membrane. The beta chain is the catalytic subunit.</text>
</comment>
<dbReference type="InterPro" id="IPR000194">
    <property type="entry name" value="ATPase_F1/V1/A1_a/bsu_nucl-bd"/>
</dbReference>
<dbReference type="GO" id="GO:0046962">
    <property type="term" value="F:sodium-transporting ATPase activity, rotational mechanism"/>
    <property type="evidence" value="ECO:0007669"/>
    <property type="project" value="UniProtKB-EC"/>
</dbReference>
<dbReference type="InterPro" id="IPR024034">
    <property type="entry name" value="ATPase_F1/V1_b/a_C"/>
</dbReference>
<proteinExistence type="inferred from homology"/>
<keyword evidence="4 14" id="KW-0547">Nucleotide-binding</keyword>
<dbReference type="InterPro" id="IPR005722">
    <property type="entry name" value="ATP_synth_F1_bsu"/>
</dbReference>
<dbReference type="Pfam" id="PF22919">
    <property type="entry name" value="ATP-synt_VA_C"/>
    <property type="match status" value="1"/>
</dbReference>
<dbReference type="AlphaFoldDB" id="A0A3B7MWD7"/>
<keyword evidence="5 14" id="KW-0375">Hydrogen ion transport</keyword>
<dbReference type="GO" id="GO:0016787">
    <property type="term" value="F:hydrolase activity"/>
    <property type="evidence" value="ECO:0007669"/>
    <property type="project" value="UniProtKB-KW"/>
</dbReference>
<evidence type="ECO:0000313" key="16">
    <source>
        <dbReference type="EMBL" id="AXY77519.1"/>
    </source>
</evidence>
<dbReference type="FunFam" id="3.40.50.300:FF:000004">
    <property type="entry name" value="ATP synthase subunit beta"/>
    <property type="match status" value="1"/>
</dbReference>
<evidence type="ECO:0000256" key="5">
    <source>
        <dbReference type="ARBA" id="ARBA00022781"/>
    </source>
</evidence>
<evidence type="ECO:0000256" key="8">
    <source>
        <dbReference type="ARBA" id="ARBA00023065"/>
    </source>
</evidence>
<evidence type="ECO:0000259" key="15">
    <source>
        <dbReference type="SMART" id="SM00382"/>
    </source>
</evidence>
<keyword evidence="6 14" id="KW-0067">ATP-binding</keyword>
<dbReference type="Gene3D" id="1.10.1140.10">
    <property type="entry name" value="Bovine Mitochondrial F1-atpase, Atp Synthase Beta Chain, Chain D, domain 3"/>
    <property type="match status" value="1"/>
</dbReference>
<keyword evidence="16" id="KW-0378">Hydrolase</keyword>
<keyword evidence="7 14" id="KW-1278">Translocase</keyword>
<feature type="domain" description="AAA+ ATPase" evidence="15">
    <location>
        <begin position="143"/>
        <end position="360"/>
    </location>
</feature>
<dbReference type="FunFam" id="1.10.1140.10:FF:000001">
    <property type="entry name" value="ATP synthase subunit beta"/>
    <property type="match status" value="1"/>
</dbReference>
<dbReference type="SUPFAM" id="SSF47917">
    <property type="entry name" value="C-terminal domain of alpha and beta subunits of F1 ATP synthase"/>
    <property type="match status" value="1"/>
</dbReference>
<comment type="similarity">
    <text evidence="2 14">Belongs to the ATPase alpha/beta chains family.</text>
</comment>
<keyword evidence="14" id="KW-1003">Cell membrane</keyword>
<dbReference type="PANTHER" id="PTHR15184:SF71">
    <property type="entry name" value="ATP SYNTHASE SUBUNIT BETA, MITOCHONDRIAL"/>
    <property type="match status" value="1"/>
</dbReference>
<dbReference type="Pfam" id="PF02874">
    <property type="entry name" value="ATP-synt_ab_N"/>
    <property type="match status" value="1"/>
</dbReference>
<dbReference type="CDD" id="cd18110">
    <property type="entry name" value="ATP-synt_F1_beta_C"/>
    <property type="match status" value="1"/>
</dbReference>
<evidence type="ECO:0000256" key="9">
    <source>
        <dbReference type="ARBA" id="ARBA00023136"/>
    </source>
</evidence>
<dbReference type="GO" id="GO:0005524">
    <property type="term" value="F:ATP binding"/>
    <property type="evidence" value="ECO:0007669"/>
    <property type="project" value="UniProtKB-UniRule"/>
</dbReference>
<dbReference type="EC" id="7.1.2.2" evidence="14"/>
<dbReference type="RefSeq" id="WP_119053395.1">
    <property type="nucleotide sequence ID" value="NZ_CP032157.1"/>
</dbReference>
<dbReference type="HAMAP" id="MF_01347">
    <property type="entry name" value="ATP_synth_beta_bact"/>
    <property type="match status" value="1"/>
</dbReference>
<gene>
    <name evidence="14" type="primary">atpD</name>
    <name evidence="16" type="ORF">D3H65_27600</name>
</gene>
<evidence type="ECO:0000256" key="10">
    <source>
        <dbReference type="ARBA" id="ARBA00023196"/>
    </source>
</evidence>
<feature type="binding site" evidence="14">
    <location>
        <begin position="151"/>
        <end position="158"/>
    </location>
    <ligand>
        <name>ATP</name>
        <dbReference type="ChEBI" id="CHEBI:30616"/>
    </ligand>
</feature>
<evidence type="ECO:0000256" key="3">
    <source>
        <dbReference type="ARBA" id="ARBA00022448"/>
    </source>
</evidence>
<keyword evidence="9 14" id="KW-0472">Membrane</keyword>
<dbReference type="NCBIfam" id="TIGR01039">
    <property type="entry name" value="atpD"/>
    <property type="match status" value="1"/>
</dbReference>
<dbReference type="GO" id="GO:0045259">
    <property type="term" value="C:proton-transporting ATP synthase complex"/>
    <property type="evidence" value="ECO:0007669"/>
    <property type="project" value="UniProtKB-KW"/>
</dbReference>
<dbReference type="InterPro" id="IPR020003">
    <property type="entry name" value="ATPase_a/bsu_AS"/>
</dbReference>
<dbReference type="CDD" id="cd18115">
    <property type="entry name" value="ATP-synt_F1_beta_N"/>
    <property type="match status" value="1"/>
</dbReference>
<evidence type="ECO:0000256" key="12">
    <source>
        <dbReference type="ARBA" id="ARBA00052325"/>
    </source>
</evidence>
<evidence type="ECO:0000256" key="6">
    <source>
        <dbReference type="ARBA" id="ARBA00022840"/>
    </source>
</evidence>
<evidence type="ECO:0000256" key="14">
    <source>
        <dbReference type="HAMAP-Rule" id="MF_01347"/>
    </source>
</evidence>
<evidence type="ECO:0000256" key="2">
    <source>
        <dbReference type="ARBA" id="ARBA00008936"/>
    </source>
</evidence>
<comment type="catalytic activity">
    <reaction evidence="14">
        <text>ATP + H2O + 4 H(+)(in) = ADP + phosphate + 5 H(+)(out)</text>
        <dbReference type="Rhea" id="RHEA:57720"/>
        <dbReference type="ChEBI" id="CHEBI:15377"/>
        <dbReference type="ChEBI" id="CHEBI:15378"/>
        <dbReference type="ChEBI" id="CHEBI:30616"/>
        <dbReference type="ChEBI" id="CHEBI:43474"/>
        <dbReference type="ChEBI" id="CHEBI:456216"/>
        <dbReference type="EC" id="7.1.2.2"/>
    </reaction>
</comment>
<keyword evidence="3 14" id="KW-0813">Transport</keyword>
<comment type="subcellular location">
    <subcellularLocation>
        <location evidence="1 14">Cell membrane</location>
        <topology evidence="1 14">Peripheral membrane protein</topology>
    </subcellularLocation>
</comment>
<comment type="function">
    <text evidence="14">Produces ATP from ADP in the presence of a proton gradient across the membrane. The catalytic sites are hosted primarily by the beta subunits.</text>
</comment>
<dbReference type="SMART" id="SM00382">
    <property type="entry name" value="AAA"/>
    <property type="match status" value="1"/>
</dbReference>
<dbReference type="InterPro" id="IPR004100">
    <property type="entry name" value="ATPase_F1/V1/A1_a/bsu_N"/>
</dbReference>
<evidence type="ECO:0000256" key="1">
    <source>
        <dbReference type="ARBA" id="ARBA00004202"/>
    </source>
</evidence>
<dbReference type="OrthoDB" id="9801639at2"/>
<evidence type="ECO:0000256" key="4">
    <source>
        <dbReference type="ARBA" id="ARBA00022741"/>
    </source>
</evidence>
<name>A0A3B7MWD7_9BACT</name>
<dbReference type="Pfam" id="PF00006">
    <property type="entry name" value="ATP-synt_ab"/>
    <property type="match status" value="1"/>
</dbReference>
<dbReference type="Gene3D" id="2.40.10.170">
    <property type="match status" value="1"/>
</dbReference>
<evidence type="ECO:0000256" key="7">
    <source>
        <dbReference type="ARBA" id="ARBA00022967"/>
    </source>
</evidence>
<organism evidence="16 17">
    <name type="scientific">Paraflavitalea soli</name>
    <dbReference type="NCBI Taxonomy" id="2315862"/>
    <lineage>
        <taxon>Bacteria</taxon>
        <taxon>Pseudomonadati</taxon>
        <taxon>Bacteroidota</taxon>
        <taxon>Chitinophagia</taxon>
        <taxon>Chitinophagales</taxon>
        <taxon>Chitinophagaceae</taxon>
        <taxon>Paraflavitalea</taxon>
    </lineage>
</organism>
<accession>A0A3B7MWD7</accession>
<keyword evidence="17" id="KW-1185">Reference proteome</keyword>
<dbReference type="SUPFAM" id="SSF50615">
    <property type="entry name" value="N-terminal domain of alpha and beta subunits of F1 ATP synthase"/>
    <property type="match status" value="1"/>
</dbReference>
<dbReference type="InterPro" id="IPR027417">
    <property type="entry name" value="P-loop_NTPase"/>
</dbReference>